<dbReference type="FunFam" id="3.50.80.10:FF:000001">
    <property type="entry name" value="D-aminoacyl-tRNA deacylase"/>
    <property type="match status" value="1"/>
</dbReference>
<dbReference type="InterPro" id="IPR023509">
    <property type="entry name" value="DTD-like_sf"/>
</dbReference>
<reference evidence="2 3" key="1">
    <citation type="submission" date="2007-08" db="EMBL/GenBank/DDBJ databases">
        <title>Complete sequence of Thermotoga lettingae TMO.</title>
        <authorList>
            <consortium name="US DOE Joint Genome Institute"/>
            <person name="Copeland A."/>
            <person name="Lucas S."/>
            <person name="Lapidus A."/>
            <person name="Barry K."/>
            <person name="Glavina del Rio T."/>
            <person name="Dalin E."/>
            <person name="Tice H."/>
            <person name="Pitluck S."/>
            <person name="Foster B."/>
            <person name="Bruce D."/>
            <person name="Schmutz J."/>
            <person name="Larimer F."/>
            <person name="Land M."/>
            <person name="Hauser L."/>
            <person name="Kyrpides N."/>
            <person name="Mikhailova N."/>
            <person name="Nelson K."/>
            <person name="Gogarten J.P."/>
            <person name="Noll K."/>
            <person name="Richardson P."/>
        </authorList>
    </citation>
    <scope>NUCLEOTIDE SEQUENCE [LARGE SCALE GENOMIC DNA]</scope>
    <source>
        <strain evidence="3">ATCC BAA-301 / DSM 14385 / NBRC 107922 / TMO</strain>
    </source>
</reference>
<evidence type="ECO:0000313" key="2">
    <source>
        <dbReference type="EMBL" id="ABV33254.1"/>
    </source>
</evidence>
<dbReference type="STRING" id="416591.Tlet_0688"/>
<dbReference type="SUPFAM" id="SSF69500">
    <property type="entry name" value="DTD-like"/>
    <property type="match status" value="1"/>
</dbReference>
<dbReference type="eggNOG" id="COG1490">
    <property type="taxonomic scope" value="Bacteria"/>
</dbReference>
<dbReference type="InterPro" id="IPR003732">
    <property type="entry name" value="Daa-tRNA_deacyls_DTD"/>
</dbReference>
<gene>
    <name evidence="2" type="ordered locus">Tlet_0688</name>
</gene>
<reference evidence="2 3" key="2">
    <citation type="journal article" date="2009" name="Proc. Natl. Acad. Sci. U.S.A.">
        <title>On the chimeric nature, thermophilic origin, and phylogenetic placement of the Thermotogales.</title>
        <authorList>
            <person name="Zhaxybayeva O."/>
            <person name="Swithers K.S."/>
            <person name="Lapierre P."/>
            <person name="Fournier G.P."/>
            <person name="Bickhart D.M."/>
            <person name="DeBoy R.T."/>
            <person name="Nelson K.E."/>
            <person name="Nesbo C.L."/>
            <person name="Doolittle W.F."/>
            <person name="Gogarten J.P."/>
            <person name="Noll K.M."/>
        </authorList>
    </citation>
    <scope>NUCLEOTIDE SEQUENCE [LARGE SCALE GENOMIC DNA]</scope>
    <source>
        <strain evidence="3">ATCC BAA-301 / DSM 14385 / NBRC 107922 / TMO</strain>
    </source>
</reference>
<dbReference type="GO" id="GO:0005737">
    <property type="term" value="C:cytoplasm"/>
    <property type="evidence" value="ECO:0007669"/>
    <property type="project" value="InterPro"/>
</dbReference>
<proteinExistence type="inferred from homology"/>
<dbReference type="HOGENOM" id="CLU_076901_1_0_0"/>
<organism evidence="2 3">
    <name type="scientific">Pseudothermotoga lettingae (strain ATCC BAA-301 / DSM 14385 / NBRC 107922 / TMO)</name>
    <name type="common">Thermotoga lettingae</name>
    <dbReference type="NCBI Taxonomy" id="416591"/>
    <lineage>
        <taxon>Bacteria</taxon>
        <taxon>Thermotogati</taxon>
        <taxon>Thermotogota</taxon>
        <taxon>Thermotogae</taxon>
        <taxon>Thermotogales</taxon>
        <taxon>Thermotogaceae</taxon>
        <taxon>Pseudothermotoga</taxon>
    </lineage>
</organism>
<evidence type="ECO:0000313" key="3">
    <source>
        <dbReference type="Proteomes" id="UP000002016"/>
    </source>
</evidence>
<dbReference type="Pfam" id="PF02580">
    <property type="entry name" value="Tyr_Deacylase"/>
    <property type="match status" value="1"/>
</dbReference>
<dbReference type="EMBL" id="CP000812">
    <property type="protein sequence ID" value="ABV33254.1"/>
    <property type="molecule type" value="Genomic_DNA"/>
</dbReference>
<comment type="similarity">
    <text evidence="1">Belongs to the DTD family.</text>
</comment>
<protein>
    <submittedName>
        <fullName evidence="2">D-tyrosyl-tRNA(Tyr) deacylase</fullName>
    </submittedName>
</protein>
<sequence>MIVFLGVGKKDSEKDVEWMCEKILNLRIFEDESGKMNRNVINIKGGILIISQFTLYGDCRRGRRPSFSDAAPPEYGKYLYKKFVEMVREKVQNVSEGIFGAHMDIKVINDGPVTLLLDSERRF</sequence>
<accession>A8F520</accession>
<dbReference type="AlphaFoldDB" id="A8F520"/>
<dbReference type="Proteomes" id="UP000002016">
    <property type="component" value="Chromosome"/>
</dbReference>
<evidence type="ECO:0000256" key="1">
    <source>
        <dbReference type="ARBA" id="ARBA00009673"/>
    </source>
</evidence>
<dbReference type="Gene3D" id="3.50.80.10">
    <property type="entry name" value="D-tyrosyl-tRNA(Tyr) deacylase"/>
    <property type="match status" value="1"/>
</dbReference>
<dbReference type="PANTHER" id="PTHR10472:SF5">
    <property type="entry name" value="D-AMINOACYL-TRNA DEACYLASE 1"/>
    <property type="match status" value="1"/>
</dbReference>
<dbReference type="KEGG" id="tle:Tlet_0688"/>
<name>A8F520_PSELT</name>
<dbReference type="NCBIfam" id="TIGR00256">
    <property type="entry name" value="D-aminoacyl-tRNA deacylase"/>
    <property type="match status" value="1"/>
</dbReference>
<dbReference type="GO" id="GO:0051500">
    <property type="term" value="F:D-tyrosyl-tRNA(Tyr) deacylase activity"/>
    <property type="evidence" value="ECO:0007669"/>
    <property type="project" value="TreeGrafter"/>
</dbReference>
<dbReference type="PANTHER" id="PTHR10472">
    <property type="entry name" value="D-TYROSYL-TRNA TYR DEACYLASE"/>
    <property type="match status" value="1"/>
</dbReference>
<keyword evidence="3" id="KW-1185">Reference proteome</keyword>